<feature type="non-terminal residue" evidence="5">
    <location>
        <position position="1"/>
    </location>
</feature>
<feature type="compositionally biased region" description="Gly residues" evidence="4">
    <location>
        <begin position="112"/>
        <end position="125"/>
    </location>
</feature>
<keyword evidence="1" id="KW-0547">Nucleotide-binding</keyword>
<dbReference type="GO" id="GO:0005524">
    <property type="term" value="F:ATP binding"/>
    <property type="evidence" value="ECO:0007669"/>
    <property type="project" value="UniProtKB-KW"/>
</dbReference>
<keyword evidence="2" id="KW-0067">ATP-binding</keyword>
<evidence type="ECO:0000256" key="1">
    <source>
        <dbReference type="ARBA" id="ARBA00022741"/>
    </source>
</evidence>
<evidence type="ECO:0000256" key="2">
    <source>
        <dbReference type="ARBA" id="ARBA00022840"/>
    </source>
</evidence>
<sequence>TITSSTNMSKEDIDKAVKEAEQYAAEDQKRKEEVDVRNQGDQVVYQTEKALQDMGDKISAGDKASVEAALNKLKEALKGSDVQAIKNATEEASKAFYPIAEKMYQQANPQGGQAGPDMGGAGFNGSAGSAGSDPNVVDADYTVMDDDKK</sequence>
<comment type="caution">
    <text evidence="5">The sequence shown here is derived from an EMBL/GenBank/DDBJ whole genome shotgun (WGS) entry which is preliminary data.</text>
</comment>
<evidence type="ECO:0000256" key="4">
    <source>
        <dbReference type="SAM" id="MobiDB-lite"/>
    </source>
</evidence>
<proteinExistence type="predicted"/>
<name>A0A9D2MAU6_9FIRM</name>
<evidence type="ECO:0000313" key="6">
    <source>
        <dbReference type="Proteomes" id="UP000824208"/>
    </source>
</evidence>
<accession>A0A9D2MAU6</accession>
<dbReference type="AlphaFoldDB" id="A0A9D2MAU6"/>
<evidence type="ECO:0000313" key="5">
    <source>
        <dbReference type="EMBL" id="HJB56606.1"/>
    </source>
</evidence>
<dbReference type="GO" id="GO:0140662">
    <property type="term" value="F:ATP-dependent protein folding chaperone"/>
    <property type="evidence" value="ECO:0007669"/>
    <property type="project" value="InterPro"/>
</dbReference>
<keyword evidence="3" id="KW-0143">Chaperone</keyword>
<evidence type="ECO:0000256" key="3">
    <source>
        <dbReference type="ARBA" id="ARBA00023186"/>
    </source>
</evidence>
<dbReference type="InterPro" id="IPR013126">
    <property type="entry name" value="Hsp_70_fam"/>
</dbReference>
<reference evidence="5" key="1">
    <citation type="journal article" date="2021" name="PeerJ">
        <title>Extensive microbial diversity within the chicken gut microbiome revealed by metagenomics and culture.</title>
        <authorList>
            <person name="Gilroy R."/>
            <person name="Ravi A."/>
            <person name="Getino M."/>
            <person name="Pursley I."/>
            <person name="Horton D.L."/>
            <person name="Alikhan N.F."/>
            <person name="Baker D."/>
            <person name="Gharbi K."/>
            <person name="Hall N."/>
            <person name="Watson M."/>
            <person name="Adriaenssens E.M."/>
            <person name="Foster-Nyarko E."/>
            <person name="Jarju S."/>
            <person name="Secka A."/>
            <person name="Antonio M."/>
            <person name="Oren A."/>
            <person name="Chaudhuri R.R."/>
            <person name="La Ragione R."/>
            <person name="Hildebrand F."/>
            <person name="Pallen M.J."/>
        </authorList>
    </citation>
    <scope>NUCLEOTIDE SEQUENCE</scope>
    <source>
        <strain evidence="5">CHK189-11263</strain>
    </source>
</reference>
<protein>
    <submittedName>
        <fullName evidence="5">Hsp70 family protein</fullName>
    </submittedName>
</protein>
<dbReference type="Gene3D" id="1.20.1270.10">
    <property type="match status" value="1"/>
</dbReference>
<dbReference type="Pfam" id="PF00012">
    <property type="entry name" value="HSP70"/>
    <property type="match status" value="1"/>
</dbReference>
<organism evidence="5 6">
    <name type="scientific">Candidatus Flavonifractor intestinipullorum</name>
    <dbReference type="NCBI Taxonomy" id="2838587"/>
    <lineage>
        <taxon>Bacteria</taxon>
        <taxon>Bacillati</taxon>
        <taxon>Bacillota</taxon>
        <taxon>Clostridia</taxon>
        <taxon>Eubacteriales</taxon>
        <taxon>Oscillospiraceae</taxon>
        <taxon>Flavonifractor</taxon>
    </lineage>
</organism>
<reference evidence="5" key="2">
    <citation type="submission" date="2021-04" db="EMBL/GenBank/DDBJ databases">
        <authorList>
            <person name="Gilroy R."/>
        </authorList>
    </citation>
    <scope>NUCLEOTIDE SEQUENCE</scope>
    <source>
        <strain evidence="5">CHK189-11263</strain>
    </source>
</reference>
<feature type="region of interest" description="Disordered" evidence="4">
    <location>
        <begin position="107"/>
        <end position="149"/>
    </location>
</feature>
<dbReference type="FunFam" id="1.20.1270.10:FF:000001">
    <property type="entry name" value="Molecular chaperone DnaK"/>
    <property type="match status" value="1"/>
</dbReference>
<dbReference type="InterPro" id="IPR029048">
    <property type="entry name" value="HSP70_C_sf"/>
</dbReference>
<gene>
    <name evidence="5" type="ORF">H9714_03545</name>
</gene>
<dbReference type="EMBL" id="DWYC01000036">
    <property type="protein sequence ID" value="HJB56606.1"/>
    <property type="molecule type" value="Genomic_DNA"/>
</dbReference>
<dbReference type="SUPFAM" id="SSF100934">
    <property type="entry name" value="Heat shock protein 70kD (HSP70), C-terminal subdomain"/>
    <property type="match status" value="1"/>
</dbReference>
<dbReference type="Proteomes" id="UP000824208">
    <property type="component" value="Unassembled WGS sequence"/>
</dbReference>